<gene>
    <name evidence="8" type="ORF">GCM10023171_19420</name>
</gene>
<comment type="caution">
    <text evidence="8">The sequence shown here is derived from an EMBL/GenBank/DDBJ whole genome shotgun (WGS) entry which is preliminary data.</text>
</comment>
<dbReference type="EMBL" id="BAABGP010000013">
    <property type="protein sequence ID" value="GAA4485276.1"/>
    <property type="molecule type" value="Genomic_DNA"/>
</dbReference>
<organism evidence="8 9">
    <name type="scientific">Microbacterium panaciterrae</name>
    <dbReference type="NCBI Taxonomy" id="985759"/>
    <lineage>
        <taxon>Bacteria</taxon>
        <taxon>Bacillati</taxon>
        <taxon>Actinomycetota</taxon>
        <taxon>Actinomycetes</taxon>
        <taxon>Micrococcales</taxon>
        <taxon>Microbacteriaceae</taxon>
        <taxon>Microbacterium</taxon>
    </lineage>
</organism>
<name>A0ABP8PE62_9MICO</name>
<feature type="domain" description="GtrA/DPMS transmembrane" evidence="7">
    <location>
        <begin position="19"/>
        <end position="137"/>
    </location>
</feature>
<feature type="transmembrane region" description="Helical" evidence="6">
    <location>
        <begin position="20"/>
        <end position="43"/>
    </location>
</feature>
<evidence type="ECO:0000256" key="4">
    <source>
        <dbReference type="ARBA" id="ARBA00022989"/>
    </source>
</evidence>
<evidence type="ECO:0000256" key="1">
    <source>
        <dbReference type="ARBA" id="ARBA00004141"/>
    </source>
</evidence>
<evidence type="ECO:0000313" key="9">
    <source>
        <dbReference type="Proteomes" id="UP001500731"/>
    </source>
</evidence>
<dbReference type="Proteomes" id="UP001500731">
    <property type="component" value="Unassembled WGS sequence"/>
</dbReference>
<accession>A0ABP8PE62</accession>
<keyword evidence="9" id="KW-1185">Reference proteome</keyword>
<reference evidence="9" key="1">
    <citation type="journal article" date="2019" name="Int. J. Syst. Evol. Microbiol.">
        <title>The Global Catalogue of Microorganisms (GCM) 10K type strain sequencing project: providing services to taxonomists for standard genome sequencing and annotation.</title>
        <authorList>
            <consortium name="The Broad Institute Genomics Platform"/>
            <consortium name="The Broad Institute Genome Sequencing Center for Infectious Disease"/>
            <person name="Wu L."/>
            <person name="Ma J."/>
        </authorList>
    </citation>
    <scope>NUCLEOTIDE SEQUENCE [LARGE SCALE GENOMIC DNA]</scope>
    <source>
        <strain evidence="9">JCM 17839</strain>
    </source>
</reference>
<evidence type="ECO:0000256" key="5">
    <source>
        <dbReference type="ARBA" id="ARBA00023136"/>
    </source>
</evidence>
<evidence type="ECO:0000256" key="6">
    <source>
        <dbReference type="SAM" id="Phobius"/>
    </source>
</evidence>
<protein>
    <recommendedName>
        <fullName evidence="7">GtrA/DPMS transmembrane domain-containing protein</fullName>
    </recommendedName>
</protein>
<feature type="transmembrane region" description="Helical" evidence="6">
    <location>
        <begin position="81"/>
        <end position="105"/>
    </location>
</feature>
<feature type="transmembrane region" description="Helical" evidence="6">
    <location>
        <begin position="111"/>
        <end position="130"/>
    </location>
</feature>
<dbReference type="PANTHER" id="PTHR38459:SF1">
    <property type="entry name" value="PROPHAGE BACTOPRENOL-LINKED GLUCOSE TRANSLOCASE HOMOLOG"/>
    <property type="match status" value="1"/>
</dbReference>
<keyword evidence="5 6" id="KW-0472">Membrane</keyword>
<dbReference type="InterPro" id="IPR051401">
    <property type="entry name" value="GtrA_CellWall_Glycosyl"/>
</dbReference>
<dbReference type="Pfam" id="PF04138">
    <property type="entry name" value="GtrA_DPMS_TM"/>
    <property type="match status" value="1"/>
</dbReference>
<keyword evidence="3 6" id="KW-0812">Transmembrane</keyword>
<keyword evidence="4 6" id="KW-1133">Transmembrane helix</keyword>
<sequence>MGKHSPRLSMRILADQRVRFLAVGGVNTILGYVIYAVLAQWVFPGVPLGYLLALVISYAISISVAFVLYRRFVFEVKGNVLIDFVRFVSVYALSILANVVALPILVEGGKLNPLVAQVLVLVVTTVISFVGHKHFSFRRKDRTVPQSAATSDGAGTDPE</sequence>
<evidence type="ECO:0000256" key="2">
    <source>
        <dbReference type="ARBA" id="ARBA00009399"/>
    </source>
</evidence>
<proteinExistence type="inferred from homology"/>
<evidence type="ECO:0000259" key="7">
    <source>
        <dbReference type="Pfam" id="PF04138"/>
    </source>
</evidence>
<comment type="similarity">
    <text evidence="2">Belongs to the GtrA family.</text>
</comment>
<evidence type="ECO:0000256" key="3">
    <source>
        <dbReference type="ARBA" id="ARBA00022692"/>
    </source>
</evidence>
<evidence type="ECO:0000313" key="8">
    <source>
        <dbReference type="EMBL" id="GAA4485276.1"/>
    </source>
</evidence>
<dbReference type="PANTHER" id="PTHR38459">
    <property type="entry name" value="PROPHAGE BACTOPRENOL-LINKED GLUCOSE TRANSLOCASE HOMOLOG"/>
    <property type="match status" value="1"/>
</dbReference>
<comment type="subcellular location">
    <subcellularLocation>
        <location evidence="1">Membrane</location>
        <topology evidence="1">Multi-pass membrane protein</topology>
    </subcellularLocation>
</comment>
<feature type="transmembrane region" description="Helical" evidence="6">
    <location>
        <begin position="49"/>
        <end position="69"/>
    </location>
</feature>
<dbReference type="InterPro" id="IPR007267">
    <property type="entry name" value="GtrA_DPMS_TM"/>
</dbReference>